<dbReference type="InterPro" id="IPR019734">
    <property type="entry name" value="TPR_rpt"/>
</dbReference>
<dbReference type="PROSITE" id="PS50005">
    <property type="entry name" value="TPR"/>
    <property type="match status" value="1"/>
</dbReference>
<feature type="compositionally biased region" description="Basic residues" evidence="6">
    <location>
        <begin position="286"/>
        <end position="304"/>
    </location>
</feature>
<feature type="transmembrane region" description="Helical" evidence="7">
    <location>
        <begin position="93"/>
        <end position="117"/>
    </location>
</feature>
<dbReference type="InterPro" id="IPR056413">
    <property type="entry name" value="TPR_CcmH_CycH"/>
</dbReference>
<dbReference type="GO" id="GO:0017004">
    <property type="term" value="P:cytochrome complex assembly"/>
    <property type="evidence" value="ECO:0007669"/>
    <property type="project" value="UniProtKB-KW"/>
</dbReference>
<dbReference type="PANTHER" id="PTHR47870">
    <property type="entry name" value="CYTOCHROME C-TYPE BIOGENESIS PROTEIN CCMH"/>
    <property type="match status" value="1"/>
</dbReference>
<keyword evidence="3" id="KW-0201">Cytochrome c-type biogenesis</keyword>
<dbReference type="Gene3D" id="1.25.40.10">
    <property type="entry name" value="Tetratricopeptide repeat domain"/>
    <property type="match status" value="1"/>
</dbReference>
<dbReference type="PANTHER" id="PTHR47870:SF4">
    <property type="entry name" value="CYTOCHROME C-TYPE BIOGENESIS PROTEIN CYCH"/>
    <property type="match status" value="1"/>
</dbReference>
<dbReference type="InterPro" id="IPR011990">
    <property type="entry name" value="TPR-like_helical_dom_sf"/>
</dbReference>
<dbReference type="InterPro" id="IPR051263">
    <property type="entry name" value="C-type_cytochrome_biogenesis"/>
</dbReference>
<evidence type="ECO:0000256" key="1">
    <source>
        <dbReference type="ARBA" id="ARBA00004196"/>
    </source>
</evidence>
<evidence type="ECO:0000256" key="4">
    <source>
        <dbReference type="ARBA" id="ARBA00022803"/>
    </source>
</evidence>
<keyword evidence="7" id="KW-1133">Transmembrane helix</keyword>
<evidence type="ECO:0000256" key="5">
    <source>
        <dbReference type="PROSITE-ProRule" id="PRU00339"/>
    </source>
</evidence>
<proteinExistence type="predicted"/>
<dbReference type="InterPro" id="IPR017560">
    <property type="entry name" value="Cyt_c_biogenesis_CcmI"/>
</dbReference>
<name>A0A7S8C234_9HYPH</name>
<evidence type="ECO:0000313" key="10">
    <source>
        <dbReference type="Proteomes" id="UP000593594"/>
    </source>
</evidence>
<comment type="subcellular location">
    <subcellularLocation>
        <location evidence="1">Cell envelope</location>
    </subcellularLocation>
</comment>
<organism evidence="9 10">
    <name type="scientific">Kaustia mangrovi</name>
    <dbReference type="NCBI Taxonomy" id="2593653"/>
    <lineage>
        <taxon>Bacteria</taxon>
        <taxon>Pseudomonadati</taxon>
        <taxon>Pseudomonadota</taxon>
        <taxon>Alphaproteobacteria</taxon>
        <taxon>Hyphomicrobiales</taxon>
        <taxon>Parvibaculaceae</taxon>
        <taxon>Kaustia</taxon>
    </lineage>
</organism>
<dbReference type="KEGG" id="kmn:HW532_04145"/>
<dbReference type="Proteomes" id="UP000593594">
    <property type="component" value="Chromosome"/>
</dbReference>
<evidence type="ECO:0000256" key="3">
    <source>
        <dbReference type="ARBA" id="ARBA00022748"/>
    </source>
</evidence>
<feature type="repeat" description="TPR" evidence="5">
    <location>
        <begin position="158"/>
        <end position="191"/>
    </location>
</feature>
<keyword evidence="10" id="KW-1185">Reference proteome</keyword>
<evidence type="ECO:0000256" key="6">
    <source>
        <dbReference type="SAM" id="MobiDB-lite"/>
    </source>
</evidence>
<dbReference type="EMBL" id="CP058214">
    <property type="protein sequence ID" value="QPC41974.1"/>
    <property type="molecule type" value="Genomic_DNA"/>
</dbReference>
<dbReference type="GO" id="GO:0030313">
    <property type="term" value="C:cell envelope"/>
    <property type="evidence" value="ECO:0007669"/>
    <property type="project" value="UniProtKB-SubCell"/>
</dbReference>
<sequence>MLLWITFALLTGIALIALLRPLGRAGSARDAAARPDYDMAVYRDQLAEIAREREEGTIGDSEAEAARNEIARRMLAADAAARGGKPRSGGAAVAYKAAVAAAMVAVPAVALGGYLWLGRPGMPDVPHAARMATALERQDFGALVYKVERHLASNPEDVRGWRVLAPAYRRLGRLDDAANAYGRIVALSPPDAGALSDYGTALVEANDGLVTAEARQAFSGALAIEPGQARARYYMGLAAMQDGREDEALTLWRALLADAPAEAPWRGVVEQRIASLQTGGPACRSRMARRRRPSWRPTRRRARR</sequence>
<evidence type="ECO:0000256" key="2">
    <source>
        <dbReference type="ARBA" id="ARBA00022737"/>
    </source>
</evidence>
<keyword evidence="4 5" id="KW-0802">TPR repeat</keyword>
<feature type="domain" description="Cytochrome c-type biogenesis protein H TPR" evidence="8">
    <location>
        <begin position="133"/>
        <end position="263"/>
    </location>
</feature>
<dbReference type="SUPFAM" id="SSF48452">
    <property type="entry name" value="TPR-like"/>
    <property type="match status" value="1"/>
</dbReference>
<evidence type="ECO:0000313" key="9">
    <source>
        <dbReference type="EMBL" id="QPC41974.1"/>
    </source>
</evidence>
<dbReference type="Pfam" id="PF23914">
    <property type="entry name" value="TPR_CcmH_CycH"/>
    <property type="match status" value="1"/>
</dbReference>
<evidence type="ECO:0000256" key="7">
    <source>
        <dbReference type="SAM" id="Phobius"/>
    </source>
</evidence>
<keyword evidence="7" id="KW-0812">Transmembrane</keyword>
<protein>
    <submittedName>
        <fullName evidence="9">C-type cytochrome biogenesis protein CcmI</fullName>
    </submittedName>
</protein>
<dbReference type="NCBIfam" id="TIGR03142">
    <property type="entry name" value="cytochro_ccmI"/>
    <property type="match status" value="1"/>
</dbReference>
<dbReference type="RefSeq" id="WP_213163200.1">
    <property type="nucleotide sequence ID" value="NZ_CP058214.1"/>
</dbReference>
<keyword evidence="2" id="KW-0677">Repeat</keyword>
<reference evidence="9 10" key="1">
    <citation type="submission" date="2020-06" db="EMBL/GenBank/DDBJ databases">
        <title>Genome sequence of 2 isolates from Red Sea Mangroves.</title>
        <authorList>
            <person name="Sefrji F."/>
            <person name="Michoud G."/>
            <person name="Merlino G."/>
            <person name="Daffonchio D."/>
        </authorList>
    </citation>
    <scope>NUCLEOTIDE SEQUENCE [LARGE SCALE GENOMIC DNA]</scope>
    <source>
        <strain evidence="9 10">R1DC25</strain>
    </source>
</reference>
<evidence type="ECO:0000259" key="8">
    <source>
        <dbReference type="Pfam" id="PF23914"/>
    </source>
</evidence>
<accession>A0A7S8C234</accession>
<dbReference type="GO" id="GO:0005886">
    <property type="term" value="C:plasma membrane"/>
    <property type="evidence" value="ECO:0007669"/>
    <property type="project" value="TreeGrafter"/>
</dbReference>
<dbReference type="AlphaFoldDB" id="A0A7S8C234"/>
<feature type="region of interest" description="Disordered" evidence="6">
    <location>
        <begin position="279"/>
        <end position="304"/>
    </location>
</feature>
<gene>
    <name evidence="9" type="primary">ccmI</name>
    <name evidence="9" type="ORF">HW532_04145</name>
</gene>
<keyword evidence="7" id="KW-0472">Membrane</keyword>